<gene>
    <name evidence="2" type="ORF">ACFO4E_17805</name>
</gene>
<dbReference type="PANTHER" id="PTHR38011">
    <property type="entry name" value="DIHYDROFOLATE REDUCTASE FAMILY PROTEIN (AFU_ORTHOLOGUE AFUA_8G06820)"/>
    <property type="match status" value="1"/>
</dbReference>
<keyword evidence="3" id="KW-1185">Reference proteome</keyword>
<protein>
    <submittedName>
        <fullName evidence="2">Dihydrofolate reductase family protein</fullName>
    </submittedName>
</protein>
<dbReference type="Gene3D" id="3.40.430.10">
    <property type="entry name" value="Dihydrofolate Reductase, subunit A"/>
    <property type="match status" value="1"/>
</dbReference>
<evidence type="ECO:0000313" key="2">
    <source>
        <dbReference type="EMBL" id="MFC4563720.1"/>
    </source>
</evidence>
<name>A0ABV9DXZ7_9ACTN</name>
<dbReference type="Pfam" id="PF01872">
    <property type="entry name" value="RibD_C"/>
    <property type="match status" value="1"/>
</dbReference>
<accession>A0ABV9DXZ7</accession>
<dbReference type="Proteomes" id="UP001595923">
    <property type="component" value="Unassembled WGS sequence"/>
</dbReference>
<dbReference type="InterPro" id="IPR050765">
    <property type="entry name" value="Riboflavin_Biosynth_HTPR"/>
</dbReference>
<dbReference type="RefSeq" id="WP_378576234.1">
    <property type="nucleotide sequence ID" value="NZ_JBHSFQ010000017.1"/>
</dbReference>
<dbReference type="InterPro" id="IPR024072">
    <property type="entry name" value="DHFR-like_dom_sf"/>
</dbReference>
<comment type="caution">
    <text evidence="2">The sequence shown here is derived from an EMBL/GenBank/DDBJ whole genome shotgun (WGS) entry which is preliminary data.</text>
</comment>
<feature type="domain" description="Bacterial bifunctional deaminase-reductase C-terminal" evidence="1">
    <location>
        <begin position="4"/>
        <end position="191"/>
    </location>
</feature>
<proteinExistence type="predicted"/>
<evidence type="ECO:0000313" key="3">
    <source>
        <dbReference type="Proteomes" id="UP001595923"/>
    </source>
</evidence>
<dbReference type="SUPFAM" id="SSF53597">
    <property type="entry name" value="Dihydrofolate reductase-like"/>
    <property type="match status" value="1"/>
</dbReference>
<dbReference type="InterPro" id="IPR002734">
    <property type="entry name" value="RibDG_C"/>
</dbReference>
<reference evidence="3" key="1">
    <citation type="journal article" date="2019" name="Int. J. Syst. Evol. Microbiol.">
        <title>The Global Catalogue of Microorganisms (GCM) 10K type strain sequencing project: providing services to taxonomists for standard genome sequencing and annotation.</title>
        <authorList>
            <consortium name="The Broad Institute Genomics Platform"/>
            <consortium name="The Broad Institute Genome Sequencing Center for Infectious Disease"/>
            <person name="Wu L."/>
            <person name="Ma J."/>
        </authorList>
    </citation>
    <scope>NUCLEOTIDE SEQUENCE [LARGE SCALE GENOMIC DNA]</scope>
    <source>
        <strain evidence="3">XZYJ18</strain>
    </source>
</reference>
<dbReference type="EMBL" id="JBHSFQ010000017">
    <property type="protein sequence ID" value="MFC4563720.1"/>
    <property type="molecule type" value="Genomic_DNA"/>
</dbReference>
<sequence>MRELVYYIATTLDGFIAGPEGSFDFFPGDDTPGDDTPGDGLRDFADARFADTIPTHVRARLGIDPPRQRFDTAVMGRGTYQPALDIGVGSPYAHLRQYVVSSTLPPIADPGVELVADDPLGLVRRLKAEEGGDIWLVGGGTLAGRLLPEIDEIAMKRYPVAIGSGIPMIAGGFGPHTFEAAEHRAFDSGAVVSIYRRR</sequence>
<organism evidence="2 3">
    <name type="scientific">Nocardiopsis mangrovi</name>
    <dbReference type="NCBI Taxonomy" id="1179818"/>
    <lineage>
        <taxon>Bacteria</taxon>
        <taxon>Bacillati</taxon>
        <taxon>Actinomycetota</taxon>
        <taxon>Actinomycetes</taxon>
        <taxon>Streptosporangiales</taxon>
        <taxon>Nocardiopsidaceae</taxon>
        <taxon>Nocardiopsis</taxon>
    </lineage>
</organism>
<dbReference type="PANTHER" id="PTHR38011:SF11">
    <property type="entry name" value="2,5-DIAMINO-6-RIBOSYLAMINO-4(3H)-PYRIMIDINONE 5'-PHOSPHATE REDUCTASE"/>
    <property type="match status" value="1"/>
</dbReference>
<evidence type="ECO:0000259" key="1">
    <source>
        <dbReference type="Pfam" id="PF01872"/>
    </source>
</evidence>